<geneLocation type="plasmid" evidence="3">
    <name>pvpsd2016-3</name>
</geneLocation>
<accession>A0AAX1G0R6</accession>
<gene>
    <name evidence="2" type="ORF">EHC69_28385</name>
</gene>
<feature type="transmembrane region" description="Helical" evidence="1">
    <location>
        <begin position="162"/>
        <end position="185"/>
    </location>
</feature>
<sequence length="388" mass="43036">MSTLIPQHVVTADSTASPWKLRRQFPGKYHLTVQRDGWITRYYSDKPSIAVSEAWADKLSRASEPEAQEESPSSWCLIDSSEKDVVFFMSVRGGVVREARSLPFDELDRLKLKLGDVVYVAPGFEHHFPDEDVSTWGCQNVELVPALEPHERQAYQLKPNRLTAMVLLGTGVLLAGAVSGGLWFAHQQEAPKQAVQQVVDDYQAYRSSMRNGLSAGEGMEHLLSLTAKGTLAPFGWTLDNVTLKGHDMVATINRDDTGLIATAKGWLQLKGLTDQAVMNIDSLTLKEPMQASLSEWVDEIAPYEVSEKLLDILIKLGWNANGSKRNDLKYTTVLDMKLKKASVTLGEFQSLATMFNPLPISLEALKLTPNGDGTYRVDMHIKFTGEVS</sequence>
<keyword evidence="1" id="KW-0472">Membrane</keyword>
<dbReference type="RefSeq" id="WP_086482424.1">
    <property type="nucleotide sequence ID" value="NZ_CP034302.1"/>
</dbReference>
<dbReference type="AlphaFoldDB" id="A0AAX1G0R6"/>
<name>A0AAX1G0R6_VIBPH</name>
<dbReference type="Proteomes" id="UP000464718">
    <property type="component" value="Plasmid pvpsd2016-3"/>
</dbReference>
<reference evidence="2 3" key="1">
    <citation type="submission" date="2018-12" db="EMBL/GenBank/DDBJ databases">
        <title>Genomic insights into the evolutionary origins and pathogenicity of five Vibrio parahaemolyticus strains isolated from the shrimp with acute hepatopancreatic necrosis disease (AHPND).</title>
        <authorList>
            <person name="Yang Q."/>
            <person name="Dong X."/>
            <person name="Xie G."/>
            <person name="Fu S."/>
            <person name="Zou P."/>
            <person name="Sun J."/>
            <person name="Wang Y."/>
            <person name="Huang J."/>
        </authorList>
    </citation>
    <scope>NUCLEOTIDE SEQUENCE [LARGE SCALE GENOMIC DNA]</scope>
    <source>
        <strain evidence="2 3">20160303005-1</strain>
        <plasmid evidence="3">pvpsd2016-3</plasmid>
    </source>
</reference>
<proteinExistence type="predicted"/>
<keyword evidence="1" id="KW-0812">Transmembrane</keyword>
<dbReference type="EMBL" id="CP034302">
    <property type="protein sequence ID" value="QHH13182.1"/>
    <property type="molecule type" value="Genomic_DNA"/>
</dbReference>
<evidence type="ECO:0000256" key="1">
    <source>
        <dbReference type="SAM" id="Phobius"/>
    </source>
</evidence>
<evidence type="ECO:0008006" key="4">
    <source>
        <dbReference type="Google" id="ProtNLM"/>
    </source>
</evidence>
<evidence type="ECO:0000313" key="3">
    <source>
        <dbReference type="Proteomes" id="UP000464718"/>
    </source>
</evidence>
<keyword evidence="2" id="KW-0614">Plasmid</keyword>
<organism evidence="2 3">
    <name type="scientific">Vibrio parahaemolyticus</name>
    <dbReference type="NCBI Taxonomy" id="670"/>
    <lineage>
        <taxon>Bacteria</taxon>
        <taxon>Pseudomonadati</taxon>
        <taxon>Pseudomonadota</taxon>
        <taxon>Gammaproteobacteria</taxon>
        <taxon>Vibrionales</taxon>
        <taxon>Vibrionaceae</taxon>
        <taxon>Vibrio</taxon>
    </lineage>
</organism>
<keyword evidence="1" id="KW-1133">Transmembrane helix</keyword>
<evidence type="ECO:0000313" key="2">
    <source>
        <dbReference type="EMBL" id="QHH13182.1"/>
    </source>
</evidence>
<protein>
    <recommendedName>
        <fullName evidence="4">Type II secretion system protein L</fullName>
    </recommendedName>
</protein>